<dbReference type="InterPro" id="IPR009091">
    <property type="entry name" value="RCC1/BLIP-II"/>
</dbReference>
<proteinExistence type="predicted"/>
<accession>A0AAF1BLJ7</accession>
<dbReference type="PROSITE" id="PS50016">
    <property type="entry name" value="ZF_PHD_2"/>
    <property type="match status" value="1"/>
</dbReference>
<dbReference type="SUPFAM" id="SSF50985">
    <property type="entry name" value="RCC1/BLIP-II"/>
    <property type="match status" value="1"/>
</dbReference>
<dbReference type="AlphaFoldDB" id="A0AAF1BLJ7"/>
<feature type="domain" description="PHD-type" evidence="8">
    <location>
        <begin position="431"/>
        <end position="482"/>
    </location>
</feature>
<dbReference type="GO" id="GO:0016020">
    <property type="term" value="C:membrane"/>
    <property type="evidence" value="ECO:0007669"/>
    <property type="project" value="TreeGrafter"/>
</dbReference>
<evidence type="ECO:0000313" key="9">
    <source>
        <dbReference type="EMBL" id="WOO82290.1"/>
    </source>
</evidence>
<evidence type="ECO:0000256" key="1">
    <source>
        <dbReference type="ARBA" id="ARBA00022723"/>
    </source>
</evidence>
<keyword evidence="1" id="KW-0479">Metal-binding</keyword>
<feature type="compositionally biased region" description="Basic and acidic residues" evidence="7">
    <location>
        <begin position="503"/>
        <end position="523"/>
    </location>
</feature>
<organism evidence="9 10">
    <name type="scientific">Vanrija pseudolonga</name>
    <dbReference type="NCBI Taxonomy" id="143232"/>
    <lineage>
        <taxon>Eukaryota</taxon>
        <taxon>Fungi</taxon>
        <taxon>Dikarya</taxon>
        <taxon>Basidiomycota</taxon>
        <taxon>Agaricomycotina</taxon>
        <taxon>Tremellomycetes</taxon>
        <taxon>Trichosporonales</taxon>
        <taxon>Trichosporonaceae</taxon>
        <taxon>Vanrija</taxon>
    </lineage>
</organism>
<gene>
    <name evidence="9" type="primary">Rcc2</name>
    <name evidence="9" type="ORF">LOC62_04G005785</name>
</gene>
<dbReference type="InterPro" id="IPR058923">
    <property type="entry name" value="RCC1-like_dom"/>
</dbReference>
<dbReference type="SUPFAM" id="SSF57903">
    <property type="entry name" value="FYVE/PHD zinc finger"/>
    <property type="match status" value="1"/>
</dbReference>
<evidence type="ECO:0000313" key="10">
    <source>
        <dbReference type="Proteomes" id="UP000827549"/>
    </source>
</evidence>
<dbReference type="EMBL" id="CP086717">
    <property type="protein sequence ID" value="WOO82290.1"/>
    <property type="molecule type" value="Genomic_DNA"/>
</dbReference>
<evidence type="ECO:0000256" key="4">
    <source>
        <dbReference type="ARBA" id="ARBA00022833"/>
    </source>
</evidence>
<keyword evidence="2" id="KW-0677">Repeat</keyword>
<dbReference type="PANTHER" id="PTHR46207">
    <property type="entry name" value="PROTEIN RCC2"/>
    <property type="match status" value="1"/>
</dbReference>
<dbReference type="PROSITE" id="PS50012">
    <property type="entry name" value="RCC1_3"/>
    <property type="match status" value="4"/>
</dbReference>
<feature type="region of interest" description="Disordered" evidence="7">
    <location>
        <begin position="484"/>
        <end position="536"/>
    </location>
</feature>
<dbReference type="PROSITE" id="PS01359">
    <property type="entry name" value="ZF_PHD_1"/>
    <property type="match status" value="1"/>
</dbReference>
<dbReference type="SMART" id="SM00249">
    <property type="entry name" value="PHD"/>
    <property type="match status" value="1"/>
</dbReference>
<feature type="repeat" description="RCC1" evidence="6">
    <location>
        <begin position="130"/>
        <end position="184"/>
    </location>
</feature>
<keyword evidence="10" id="KW-1185">Reference proteome</keyword>
<feature type="repeat" description="RCC1" evidence="6">
    <location>
        <begin position="250"/>
        <end position="305"/>
    </location>
</feature>
<evidence type="ECO:0000256" key="5">
    <source>
        <dbReference type="PROSITE-ProRule" id="PRU00146"/>
    </source>
</evidence>
<name>A0AAF1BLJ7_9TREE</name>
<dbReference type="PANTHER" id="PTHR46207:SF1">
    <property type="entry name" value="PROTEIN RCC2"/>
    <property type="match status" value="1"/>
</dbReference>
<evidence type="ECO:0000256" key="2">
    <source>
        <dbReference type="ARBA" id="ARBA00022737"/>
    </source>
</evidence>
<dbReference type="GO" id="GO:0031267">
    <property type="term" value="F:small GTPase binding"/>
    <property type="evidence" value="ECO:0007669"/>
    <property type="project" value="TreeGrafter"/>
</dbReference>
<dbReference type="InterPro" id="IPR001965">
    <property type="entry name" value="Znf_PHD"/>
</dbReference>
<dbReference type="InterPro" id="IPR011011">
    <property type="entry name" value="Znf_FYVE_PHD"/>
</dbReference>
<reference evidence="9" key="1">
    <citation type="submission" date="2023-10" db="EMBL/GenBank/DDBJ databases">
        <authorList>
            <person name="Noh H."/>
        </authorList>
    </citation>
    <scope>NUCLEOTIDE SEQUENCE</scope>
    <source>
        <strain evidence="9">DUCC4014</strain>
    </source>
</reference>
<dbReference type="InterPro" id="IPR000408">
    <property type="entry name" value="Reg_chr_condens"/>
</dbReference>
<dbReference type="InterPro" id="IPR013083">
    <property type="entry name" value="Znf_RING/FYVE/PHD"/>
</dbReference>
<evidence type="ECO:0000256" key="7">
    <source>
        <dbReference type="SAM" id="MobiDB-lite"/>
    </source>
</evidence>
<dbReference type="Pfam" id="PF00628">
    <property type="entry name" value="PHD"/>
    <property type="match status" value="1"/>
</dbReference>
<dbReference type="InterPro" id="IPR019787">
    <property type="entry name" value="Znf_PHD-finger"/>
</dbReference>
<dbReference type="GO" id="GO:0008270">
    <property type="term" value="F:zinc ion binding"/>
    <property type="evidence" value="ECO:0007669"/>
    <property type="project" value="UniProtKB-KW"/>
</dbReference>
<evidence type="ECO:0000256" key="6">
    <source>
        <dbReference type="PROSITE-ProRule" id="PRU00235"/>
    </source>
</evidence>
<evidence type="ECO:0000259" key="8">
    <source>
        <dbReference type="PROSITE" id="PS50016"/>
    </source>
</evidence>
<protein>
    <submittedName>
        <fullName evidence="9">Protein RCC2</fullName>
    </submittedName>
</protein>
<keyword evidence="4" id="KW-0862">Zinc</keyword>
<dbReference type="RefSeq" id="XP_062628322.1">
    <property type="nucleotide sequence ID" value="XM_062772338.1"/>
</dbReference>
<dbReference type="InterPro" id="IPR028641">
    <property type="entry name" value="RCC2"/>
</dbReference>
<dbReference type="GeneID" id="87809013"/>
<dbReference type="Proteomes" id="UP000827549">
    <property type="component" value="Chromosome 4"/>
</dbReference>
<dbReference type="Pfam" id="PF25390">
    <property type="entry name" value="WD40_RLD"/>
    <property type="match status" value="1"/>
</dbReference>
<dbReference type="Gene3D" id="3.30.40.10">
    <property type="entry name" value="Zinc/RING finger domain, C3HC4 (zinc finger)"/>
    <property type="match status" value="1"/>
</dbReference>
<feature type="repeat" description="RCC1" evidence="6">
    <location>
        <begin position="185"/>
        <end position="249"/>
    </location>
</feature>
<dbReference type="Gene3D" id="2.130.10.30">
    <property type="entry name" value="Regulator of chromosome condensation 1/beta-lactamase-inhibitor protein II"/>
    <property type="match status" value="2"/>
</dbReference>
<evidence type="ECO:0000256" key="3">
    <source>
        <dbReference type="ARBA" id="ARBA00022771"/>
    </source>
</evidence>
<feature type="repeat" description="RCC1" evidence="6">
    <location>
        <begin position="360"/>
        <end position="414"/>
    </location>
</feature>
<keyword evidence="3 5" id="KW-0863">Zinc-finger</keyword>
<dbReference type="PROSITE" id="PS00626">
    <property type="entry name" value="RCC1_2"/>
    <property type="match status" value="1"/>
</dbReference>
<dbReference type="InterPro" id="IPR019786">
    <property type="entry name" value="Zinc_finger_PHD-type_CS"/>
</dbReference>
<sequence>MTAEGSEQPWGRVLIAGGTDWPTNGQKNRANAAVTDLLAPHILRSICHVKVTKIIAGSNANYAVALDVHGVAHLFGKLPTGGLGPTGSKGNVPHDQPLHIAPHSAGLAQDARWVDGSVGRSHFFLIDNEGSVWGCGNNVAGQLGLPISPEEPKLVQIKGPWVSQGAKIVQVSTGLTFSLFLTDSGQVYAAGSSEFGQLGNGTTGERLVKAGRMSYEVQTPPRQITEGLGSKKVIQISSGSQHSLALDDEGNVWTWGHAGYARLGLGDTKDRLVPTVIPQYQAGNEKNRAVEVLCGPTSSIVIDRHRLFHIAGKWKLSGDGSAGTPHTYFKTIENLSCITTLAAVGGCTHFITTPMEDGKTMTIGWGQGALYGELAFGADKMKSSTKPQEIVPLRGIDVIDVAAGSFFTLFLARPTDELSDLPRYPEHVESADVCLVCNEFQGDDEVQLECERCDEPYHPGCLNPPLDGVPAGQWFCPVCEEESEKMGQPGTNSNGTEEVEDNLDVKEAENSQRGESLKRKAGEDANVTPKKVRVPA</sequence>